<keyword evidence="11" id="KW-1185">Reference proteome</keyword>
<evidence type="ECO:0000256" key="3">
    <source>
        <dbReference type="ARBA" id="ARBA00022630"/>
    </source>
</evidence>
<dbReference type="InterPro" id="IPR010795">
    <property type="entry name" value="Prenylcys_lyase"/>
</dbReference>
<keyword evidence="3" id="KW-0285">Flavoprotein</keyword>
<dbReference type="InterPro" id="IPR017046">
    <property type="entry name" value="Prenylcysteine_Oxase1"/>
</dbReference>
<comment type="cofactor">
    <cofactor evidence="1">
        <name>FAD</name>
        <dbReference type="ChEBI" id="CHEBI:57692"/>
    </cofactor>
</comment>
<evidence type="ECO:0000256" key="6">
    <source>
        <dbReference type="ARBA" id="ARBA00023002"/>
    </source>
</evidence>
<dbReference type="RefSeq" id="XP_064661520.1">
    <property type="nucleotide sequence ID" value="XM_064800181.1"/>
</dbReference>
<evidence type="ECO:0000256" key="1">
    <source>
        <dbReference type="ARBA" id="ARBA00001974"/>
    </source>
</evidence>
<protein>
    <recommendedName>
        <fullName evidence="9">Prenylcysteine lyase domain-containing protein</fullName>
    </recommendedName>
</protein>
<keyword evidence="6" id="KW-0560">Oxidoreductase</keyword>
<dbReference type="EMBL" id="JAVRRT010000004">
    <property type="protein sequence ID" value="KAK5172802.1"/>
    <property type="molecule type" value="Genomic_DNA"/>
</dbReference>
<feature type="signal peptide" evidence="8">
    <location>
        <begin position="1"/>
        <end position="19"/>
    </location>
</feature>
<dbReference type="GO" id="GO:0001735">
    <property type="term" value="F:prenylcysteine oxidase activity"/>
    <property type="evidence" value="ECO:0007669"/>
    <property type="project" value="InterPro"/>
</dbReference>
<feature type="domain" description="Prenylcysteine lyase" evidence="9">
    <location>
        <begin position="153"/>
        <end position="522"/>
    </location>
</feature>
<evidence type="ECO:0000256" key="4">
    <source>
        <dbReference type="ARBA" id="ARBA00022729"/>
    </source>
</evidence>
<dbReference type="PANTHER" id="PTHR15944:SF0">
    <property type="entry name" value="PRENYLCYSTEINE LYASE DOMAIN-CONTAINING PROTEIN"/>
    <property type="match status" value="1"/>
</dbReference>
<dbReference type="GO" id="GO:0030327">
    <property type="term" value="P:prenylated protein catabolic process"/>
    <property type="evidence" value="ECO:0007669"/>
    <property type="project" value="TreeGrafter"/>
</dbReference>
<feature type="chain" id="PRO_5043552758" description="Prenylcysteine lyase domain-containing protein" evidence="8">
    <location>
        <begin position="20"/>
        <end position="527"/>
    </location>
</feature>
<gene>
    <name evidence="10" type="ORF">LTR77_002922</name>
</gene>
<dbReference type="AlphaFoldDB" id="A0AAV9PJ33"/>
<evidence type="ECO:0000256" key="8">
    <source>
        <dbReference type="SAM" id="SignalP"/>
    </source>
</evidence>
<keyword evidence="5" id="KW-0274">FAD</keyword>
<dbReference type="PANTHER" id="PTHR15944">
    <property type="entry name" value="FARNESYLCYSTEINE LYASE"/>
    <property type="match status" value="1"/>
</dbReference>
<sequence length="527" mass="57780">MRLIHCIPVVLASCCGVRAVDEQNGFGEQIIFDDDVAFNERAGNVKQVAIVGAGAGGASTAYHLSQYATAANIPINISIFERNSYVGGRTTTVNAWDDPTKPVELGGSIFVKVNKILNYAVETFNLSTRQESSAGVPGAALAVWDGQEFVFVQEGNYGWWDTAKLLWKYGTAPIRTMRLMRTVVGKFLEMYDAPVFPFESLTEVAHDLGLLAVTAATGEQYLAENDITGAFVKDIISASTRVNYATNVRYIHGLEAMVCMAAEDAHAVHGGNWQMFDRMIEASNAKLYLDNAVTGIHPPAESGSLTVDTQSTDSDDPIHGGTFDEVVIATPLQFANLRGDFDIDEIPYVQLHVTLLTSPHLLSPAFFNLSSEKPVPKIILTVLPSDEEPKDGPDGVGSPGFFSISLLDPAVNPETNGQEYIYKIFSSEPPNSKFLSGMLGFQQPEGDSDDDISEKDISWMFRKLWDSYPYEFPRVTFEKIKLGDGLWYTSGMDSFISTMETNALMGKNVARLIVDEWVGKRQASLQL</sequence>
<dbReference type="InterPro" id="IPR036188">
    <property type="entry name" value="FAD/NAD-bd_sf"/>
</dbReference>
<accession>A0AAV9PJ33</accession>
<organism evidence="10 11">
    <name type="scientific">Saxophila tyrrhenica</name>
    <dbReference type="NCBI Taxonomy" id="1690608"/>
    <lineage>
        <taxon>Eukaryota</taxon>
        <taxon>Fungi</taxon>
        <taxon>Dikarya</taxon>
        <taxon>Ascomycota</taxon>
        <taxon>Pezizomycotina</taxon>
        <taxon>Dothideomycetes</taxon>
        <taxon>Dothideomycetidae</taxon>
        <taxon>Mycosphaerellales</taxon>
        <taxon>Extremaceae</taxon>
        <taxon>Saxophila</taxon>
    </lineage>
</organism>
<keyword evidence="7" id="KW-0325">Glycoprotein</keyword>
<evidence type="ECO:0000256" key="7">
    <source>
        <dbReference type="ARBA" id="ARBA00023180"/>
    </source>
</evidence>
<evidence type="ECO:0000256" key="2">
    <source>
        <dbReference type="ARBA" id="ARBA00009967"/>
    </source>
</evidence>
<dbReference type="SUPFAM" id="SSF51905">
    <property type="entry name" value="FAD/NAD(P)-binding domain"/>
    <property type="match status" value="1"/>
</dbReference>
<dbReference type="Pfam" id="PF07156">
    <property type="entry name" value="Prenylcys_lyase"/>
    <property type="match status" value="1"/>
</dbReference>
<dbReference type="GeneID" id="89924269"/>
<evidence type="ECO:0000259" key="9">
    <source>
        <dbReference type="Pfam" id="PF07156"/>
    </source>
</evidence>
<proteinExistence type="inferred from homology"/>
<dbReference type="Proteomes" id="UP001337655">
    <property type="component" value="Unassembled WGS sequence"/>
</dbReference>
<evidence type="ECO:0000313" key="10">
    <source>
        <dbReference type="EMBL" id="KAK5172802.1"/>
    </source>
</evidence>
<evidence type="ECO:0000313" key="11">
    <source>
        <dbReference type="Proteomes" id="UP001337655"/>
    </source>
</evidence>
<dbReference type="PIRSF" id="PIRSF036292">
    <property type="entry name" value="Prenylcysteine_oxidase"/>
    <property type="match status" value="1"/>
</dbReference>
<reference evidence="10 11" key="1">
    <citation type="submission" date="2023-08" db="EMBL/GenBank/DDBJ databases">
        <title>Black Yeasts Isolated from many extreme environments.</title>
        <authorList>
            <person name="Coleine C."/>
            <person name="Stajich J.E."/>
            <person name="Selbmann L."/>
        </authorList>
    </citation>
    <scope>NUCLEOTIDE SEQUENCE [LARGE SCALE GENOMIC DNA]</scope>
    <source>
        <strain evidence="10 11">CCFEE 5935</strain>
    </source>
</reference>
<evidence type="ECO:0000256" key="5">
    <source>
        <dbReference type="ARBA" id="ARBA00022827"/>
    </source>
</evidence>
<dbReference type="Pfam" id="PF13450">
    <property type="entry name" value="NAD_binding_8"/>
    <property type="match status" value="1"/>
</dbReference>
<comment type="caution">
    <text evidence="10">The sequence shown here is derived from an EMBL/GenBank/DDBJ whole genome shotgun (WGS) entry which is preliminary data.</text>
</comment>
<dbReference type="GO" id="GO:0030328">
    <property type="term" value="P:prenylcysteine catabolic process"/>
    <property type="evidence" value="ECO:0007669"/>
    <property type="project" value="InterPro"/>
</dbReference>
<keyword evidence="4 8" id="KW-0732">Signal</keyword>
<dbReference type="Gene3D" id="3.50.50.60">
    <property type="entry name" value="FAD/NAD(P)-binding domain"/>
    <property type="match status" value="1"/>
</dbReference>
<name>A0AAV9PJ33_9PEZI</name>
<comment type="similarity">
    <text evidence="2">Belongs to the prenylcysteine oxidase family.</text>
</comment>